<reference evidence="1" key="2">
    <citation type="submission" date="2023-04" db="EMBL/GenBank/DDBJ databases">
        <authorList>
            <person name="Beletskiy A.V."/>
            <person name="Mardanov A.V."/>
            <person name="Ravin N.V."/>
        </authorList>
    </citation>
    <scope>NUCLEOTIDE SEQUENCE</scope>
    <source>
        <strain evidence="1">GKL-02</strain>
    </source>
</reference>
<gene>
    <name evidence="1" type="ORF">QJT81_12545</name>
</gene>
<dbReference type="EMBL" id="CP124756">
    <property type="protein sequence ID" value="WGZ92689.1"/>
    <property type="molecule type" value="Genomic_DNA"/>
</dbReference>
<dbReference type="AlphaFoldDB" id="A0AA95HCX7"/>
<evidence type="ECO:0008006" key="2">
    <source>
        <dbReference type="Google" id="ProtNLM"/>
    </source>
</evidence>
<name>A0AA95HCX7_9GAMM</name>
<dbReference type="KEGG" id="tput:QJT81_12545"/>
<evidence type="ECO:0000313" key="1">
    <source>
        <dbReference type="EMBL" id="WGZ92689.1"/>
    </source>
</evidence>
<organism evidence="1">
    <name type="scientific">Candidatus Thiothrix putei</name>
    <dbReference type="NCBI Taxonomy" id="3080811"/>
    <lineage>
        <taxon>Bacteria</taxon>
        <taxon>Pseudomonadati</taxon>
        <taxon>Pseudomonadota</taxon>
        <taxon>Gammaproteobacteria</taxon>
        <taxon>Thiotrichales</taxon>
        <taxon>Thiotrichaceae</taxon>
        <taxon>Thiothrix</taxon>
    </lineage>
</organism>
<accession>A0AA95HCX7</accession>
<dbReference type="Proteomes" id="UP001301326">
    <property type="component" value="Chromosome"/>
</dbReference>
<reference evidence="1" key="1">
    <citation type="journal article" date="2023" name="Int. J. Mol. Sci.">
        <title>Metagenomics Revealed a New Genus 'Candidatus Thiocaldithrix dubininis' gen. nov., sp. nov. and a New Species 'Candidatus Thiothrix putei' sp. nov. in the Family Thiotrichaceae, Some Members of Which Have Traits of Both Na+- and H+-Motive Energetics.</title>
        <authorList>
            <person name="Ravin N.V."/>
            <person name="Muntyan M.S."/>
            <person name="Smolyakov D.D."/>
            <person name="Rudenko T.S."/>
            <person name="Beletsky A.V."/>
            <person name="Mardanov A.V."/>
            <person name="Grabovich M.Y."/>
        </authorList>
    </citation>
    <scope>NUCLEOTIDE SEQUENCE</scope>
    <source>
        <strain evidence="1">GKL-02</strain>
    </source>
</reference>
<sequence length="201" mass="23008">MDLKKAFLDNWGRENEDFYPKTTPKNHNFHQQNIKDNLVNQSDLQKILDDVFSTSEIDSNAKAALIKTITLRVGQYTDLTNLKAKLAVLYEYEKNYLELIKTYKEEIKFAGSLQEDLRKERAKFFSETLKEVSSALESSQVDTNVASIWLKELVDSYTKSLDLSSGLIEENTLDMIGKIRREAKSEAKQVSIDNTGNSPTR</sequence>
<protein>
    <recommendedName>
        <fullName evidence="2">Nickel transporter</fullName>
    </recommendedName>
</protein>
<proteinExistence type="predicted"/>